<dbReference type="GO" id="GO:0006529">
    <property type="term" value="P:asparagine biosynthetic process"/>
    <property type="evidence" value="ECO:0007669"/>
    <property type="project" value="UniProtKB-KW"/>
</dbReference>
<dbReference type="Gene3D" id="3.60.20.10">
    <property type="entry name" value="Glutamine Phosphoribosylpyrophosphate, subunit 1, domain 1"/>
    <property type="match status" value="1"/>
</dbReference>
<dbReference type="EC" id="6.3.5.4" evidence="2"/>
<dbReference type="InterPro" id="IPR051786">
    <property type="entry name" value="ASN_synthetase/amidase"/>
</dbReference>
<dbReference type="Pfam" id="PF00733">
    <property type="entry name" value="Asn_synthase"/>
    <property type="match status" value="1"/>
</dbReference>
<evidence type="ECO:0000256" key="2">
    <source>
        <dbReference type="ARBA" id="ARBA00012737"/>
    </source>
</evidence>
<dbReference type="EMBL" id="BMTL01000008">
    <property type="protein sequence ID" value="GGR83474.1"/>
    <property type="molecule type" value="Genomic_DNA"/>
</dbReference>
<proteinExistence type="predicted"/>
<dbReference type="NCBIfam" id="NF033561">
    <property type="entry name" value="macrolact_Ik_Al"/>
    <property type="match status" value="1"/>
</dbReference>
<keyword evidence="3" id="KW-0061">Asparagine biosynthesis</keyword>
<keyword evidence="3" id="KW-0028">Amino-acid biosynthesis</keyword>
<keyword evidence="7" id="KW-1185">Reference proteome</keyword>
<dbReference type="PANTHER" id="PTHR43284">
    <property type="entry name" value="ASPARAGINE SYNTHETASE (GLUTAMINE-HYDROLYZING)"/>
    <property type="match status" value="1"/>
</dbReference>
<dbReference type="GO" id="GO:0004066">
    <property type="term" value="F:asparagine synthase (glutamine-hydrolyzing) activity"/>
    <property type="evidence" value="ECO:0007669"/>
    <property type="project" value="UniProtKB-EC"/>
</dbReference>
<dbReference type="InterPro" id="IPR014729">
    <property type="entry name" value="Rossmann-like_a/b/a_fold"/>
</dbReference>
<dbReference type="Gene3D" id="3.40.50.620">
    <property type="entry name" value="HUPs"/>
    <property type="match status" value="2"/>
</dbReference>
<evidence type="ECO:0000313" key="6">
    <source>
        <dbReference type="EMBL" id="GGR83474.1"/>
    </source>
</evidence>
<evidence type="ECO:0000256" key="3">
    <source>
        <dbReference type="ARBA" id="ARBA00022888"/>
    </source>
</evidence>
<dbReference type="SUPFAM" id="SSF56235">
    <property type="entry name" value="N-terminal nucleophile aminohydrolases (Ntn hydrolases)"/>
    <property type="match status" value="1"/>
</dbReference>
<evidence type="ECO:0000313" key="7">
    <source>
        <dbReference type="Proteomes" id="UP000606194"/>
    </source>
</evidence>
<evidence type="ECO:0000259" key="5">
    <source>
        <dbReference type="Pfam" id="PF00733"/>
    </source>
</evidence>
<accession>A0A918L380</accession>
<gene>
    <name evidence="6" type="primary">asnB</name>
    <name evidence="6" type="ORF">GCM10010269_23250</name>
</gene>
<dbReference type="InterPro" id="IPR029055">
    <property type="entry name" value="Ntn_hydrolases_N"/>
</dbReference>
<name>A0A918L380_9ACTN</name>
<dbReference type="PANTHER" id="PTHR43284:SF1">
    <property type="entry name" value="ASPARAGINE SYNTHETASE"/>
    <property type="match status" value="1"/>
</dbReference>
<dbReference type="SUPFAM" id="SSF52402">
    <property type="entry name" value="Adenine nucleotide alpha hydrolases-like"/>
    <property type="match status" value="1"/>
</dbReference>
<evidence type="ECO:0000256" key="4">
    <source>
        <dbReference type="ARBA" id="ARBA00048741"/>
    </source>
</evidence>
<evidence type="ECO:0000256" key="1">
    <source>
        <dbReference type="ARBA" id="ARBA00005187"/>
    </source>
</evidence>
<dbReference type="AlphaFoldDB" id="A0A918L380"/>
<reference evidence="6" key="2">
    <citation type="submission" date="2020-09" db="EMBL/GenBank/DDBJ databases">
        <authorList>
            <person name="Sun Q."/>
            <person name="Ohkuma M."/>
        </authorList>
    </citation>
    <scope>NUCLEOTIDE SEQUENCE</scope>
    <source>
        <strain evidence="6">JCM 4386</strain>
    </source>
</reference>
<reference evidence="6" key="1">
    <citation type="journal article" date="2014" name="Int. J. Syst. Evol. Microbiol.">
        <title>Complete genome sequence of Corynebacterium casei LMG S-19264T (=DSM 44701T), isolated from a smear-ripened cheese.</title>
        <authorList>
            <consortium name="US DOE Joint Genome Institute (JGI-PGF)"/>
            <person name="Walter F."/>
            <person name="Albersmeier A."/>
            <person name="Kalinowski J."/>
            <person name="Ruckert C."/>
        </authorList>
    </citation>
    <scope>NUCLEOTIDE SEQUENCE</scope>
    <source>
        <strain evidence="6">JCM 4386</strain>
    </source>
</reference>
<comment type="caution">
    <text evidence="6">The sequence shown here is derived from an EMBL/GenBank/DDBJ whole genome shotgun (WGS) entry which is preliminary data.</text>
</comment>
<organism evidence="6 7">
    <name type="scientific">Streptomyces humidus</name>
    <dbReference type="NCBI Taxonomy" id="52259"/>
    <lineage>
        <taxon>Bacteria</taxon>
        <taxon>Bacillati</taxon>
        <taxon>Actinomycetota</taxon>
        <taxon>Actinomycetes</taxon>
        <taxon>Kitasatosporales</taxon>
        <taxon>Streptomycetaceae</taxon>
        <taxon>Streptomyces</taxon>
    </lineage>
</organism>
<dbReference type="InterPro" id="IPR001962">
    <property type="entry name" value="Asn_synthase"/>
</dbReference>
<dbReference type="Proteomes" id="UP000606194">
    <property type="component" value="Unassembled WGS sequence"/>
</dbReference>
<sequence length="586" mass="62687">MWPAERFLWTWGHWHPGEVRTVECARARLVTVGQCLASATTMRQDLARSAGDGHWERLTRWPGAYLLMTVRDDGAFTAYTDPAGQFPLYYAQSGDRTVIATRATAAALLAGTGGAADPTTLAAHIVCPSVPELTAGRTALAGVQQLGGGQALRIEPSGALEHWTYERLDADSGAGFAESAERLRSALTSAMSLRTGGSARVTSDFSGGMDSTSLAALAARTSSEPLDAYVYHHPEAPAGDLEHALAYAAMIPGLRLNVTRGDEASLPYRDMGEQLPADQPDPGAVIGARLRLRLSHIAAGGRGIHLTGEGGDALLAAPPSCLADLPAVAGVRRLVRDGRALARMRKVSPASTVSRALRLARTPKRKAFDELALLLEEPPRHTTQWLDAVAWWPPPGPEAAWLTTGMRRRLAELARERSRCSDSGSAPSKTPGARAVLCELRNSAAVQNRLIETARVFGTWPHAPFLDGEVVRACLRLPPAHRTDPFVVKPLLAAGLTGLVPDDVLRRRTKGDYSAENYRGVRLSADEIRVRLSRSPLADLGVIEPSRVIASLDRAVAGLPAPFPALDRLLGADIWLASHGDGKELT</sequence>
<comment type="catalytic activity">
    <reaction evidence="4">
        <text>L-aspartate + L-glutamine + ATP + H2O = L-asparagine + L-glutamate + AMP + diphosphate + H(+)</text>
        <dbReference type="Rhea" id="RHEA:12228"/>
        <dbReference type="ChEBI" id="CHEBI:15377"/>
        <dbReference type="ChEBI" id="CHEBI:15378"/>
        <dbReference type="ChEBI" id="CHEBI:29985"/>
        <dbReference type="ChEBI" id="CHEBI:29991"/>
        <dbReference type="ChEBI" id="CHEBI:30616"/>
        <dbReference type="ChEBI" id="CHEBI:33019"/>
        <dbReference type="ChEBI" id="CHEBI:58048"/>
        <dbReference type="ChEBI" id="CHEBI:58359"/>
        <dbReference type="ChEBI" id="CHEBI:456215"/>
        <dbReference type="EC" id="6.3.5.4"/>
    </reaction>
</comment>
<comment type="pathway">
    <text evidence="1">Amino-acid biosynthesis; L-asparagine biosynthesis; L-asparagine from L-aspartate (L-Gln route): step 1/1.</text>
</comment>
<feature type="domain" description="Asparagine synthetase" evidence="5">
    <location>
        <begin position="183"/>
        <end position="561"/>
    </location>
</feature>
<protein>
    <recommendedName>
        <fullName evidence="2">asparagine synthase (glutamine-hydrolyzing)</fullName>
        <ecNumber evidence="2">6.3.5.4</ecNumber>
    </recommendedName>
</protein>